<comment type="similarity">
    <text evidence="3 15">Belongs to the ferredoxin--NADP reductase type 1 family.</text>
</comment>
<evidence type="ECO:0000313" key="20">
    <source>
        <dbReference type="EMBL" id="RXI05940.1"/>
    </source>
</evidence>
<dbReference type="FunFam" id="3.50.50.60:FF:000036">
    <property type="entry name" value="NADPH:adrenodoxin oxidoreductase, mitochondrial"/>
    <property type="match status" value="1"/>
</dbReference>
<comment type="catalytic activity">
    <reaction evidence="14 15">
        <text>2 reduced [adrenodoxin] + NADP(+) + H(+) = 2 oxidized [adrenodoxin] + NADPH</text>
        <dbReference type="Rhea" id="RHEA:42312"/>
        <dbReference type="Rhea" id="RHEA-COMP:9998"/>
        <dbReference type="Rhea" id="RHEA-COMP:9999"/>
        <dbReference type="ChEBI" id="CHEBI:15378"/>
        <dbReference type="ChEBI" id="CHEBI:33737"/>
        <dbReference type="ChEBI" id="CHEBI:33738"/>
        <dbReference type="ChEBI" id="CHEBI:57783"/>
        <dbReference type="ChEBI" id="CHEBI:58349"/>
        <dbReference type="EC" id="1.18.1.6"/>
    </reaction>
</comment>
<organism evidence="20 21">
    <name type="scientific">Malus domestica</name>
    <name type="common">Apple</name>
    <name type="synonym">Pyrus malus</name>
    <dbReference type="NCBI Taxonomy" id="3750"/>
    <lineage>
        <taxon>Eukaryota</taxon>
        <taxon>Viridiplantae</taxon>
        <taxon>Streptophyta</taxon>
        <taxon>Embryophyta</taxon>
        <taxon>Tracheophyta</taxon>
        <taxon>Spermatophyta</taxon>
        <taxon>Magnoliopsida</taxon>
        <taxon>eudicotyledons</taxon>
        <taxon>Gunneridae</taxon>
        <taxon>Pentapetalae</taxon>
        <taxon>rosids</taxon>
        <taxon>fabids</taxon>
        <taxon>Rosales</taxon>
        <taxon>Rosaceae</taxon>
        <taxon>Amygdaloideae</taxon>
        <taxon>Maleae</taxon>
        <taxon>Malus</taxon>
    </lineage>
</organism>
<dbReference type="Gene3D" id="3.50.50.60">
    <property type="entry name" value="FAD/NAD(P)-binding domain"/>
    <property type="match status" value="1"/>
</dbReference>
<gene>
    <name evidence="20" type="ORF">DVH24_017982</name>
</gene>
<evidence type="ECO:0000313" key="21">
    <source>
        <dbReference type="Proteomes" id="UP000290289"/>
    </source>
</evidence>
<feature type="binding site" evidence="16">
    <location>
        <position position="138"/>
    </location>
    <ligand>
        <name>FAD</name>
        <dbReference type="ChEBI" id="CHEBI:57692"/>
    </ligand>
</feature>
<dbReference type="GO" id="GO:0005739">
    <property type="term" value="C:mitochondrion"/>
    <property type="evidence" value="ECO:0007669"/>
    <property type="project" value="UniProtKB-SubCell"/>
</dbReference>
<evidence type="ECO:0000256" key="9">
    <source>
        <dbReference type="ARBA" id="ARBA00022857"/>
    </source>
</evidence>
<evidence type="ECO:0000256" key="16">
    <source>
        <dbReference type="PIRSR" id="PIRSR000362-1"/>
    </source>
</evidence>
<feature type="binding site" evidence="17">
    <location>
        <begin position="210"/>
        <end position="213"/>
    </location>
    <ligand>
        <name>NADP(+)</name>
        <dbReference type="ChEBI" id="CHEBI:58349"/>
    </ligand>
</feature>
<feature type="binding site" evidence="16">
    <location>
        <position position="73"/>
    </location>
    <ligand>
        <name>FAD</name>
        <dbReference type="ChEBI" id="CHEBI:57692"/>
    </ligand>
</feature>
<evidence type="ECO:0000256" key="3">
    <source>
        <dbReference type="ARBA" id="ARBA00008312"/>
    </source>
</evidence>
<sequence length="560" mass="62196">MGRDSNSDPEDSPEKEEEHTQLPQPRSHPPPPGSNSYVTQKMALFQARTWLSRTFSSVASQPLRVCVVGSGPAGFYTAEKMLKAHREAEVDIIDRLPTPFGLVRSGVAPDHPETKIVVNQFTRVAQHERCSFFGNVTLGSSVTLPELRELYDVVVLAYGAESDRVLGIPGEDLSGVYAAREFVWWYNGHPNCRYLNPDLKSSDTAVILGQGNVALDAARILLRPTTELATTDIASHALEALEDSSIRKVYLVGRRGPVQAACTAKELREILGIKDLRVHIKETDLLTTPADEEEMKNNRIRKRVYELLSKAAMTRPSHHSSDPRELHFVFFRKPDKFLESDERSGHVSGVRLEKTKLIGTGPGEQTAAGTGQFEELGCGIVLKSIGYKSVPVDGLPFDHRKGVVPNIRGRVLSDTSGNPTLLEKGLYVCGWLKRGPTGIIATNLYCAEETVSGVLHYLDGKVLVNKVSIRIHQCYRLSSHHRLTWQVSSISEDLKQGKLTSSSSSGRDGLLQLLDNRNVRVIPFGEWEKIDSEERRLGNLRNKPREKLATLEELRKVATE</sequence>
<dbReference type="GO" id="GO:0016491">
    <property type="term" value="F:oxidoreductase activity"/>
    <property type="evidence" value="ECO:0007669"/>
    <property type="project" value="UniProtKB-KW"/>
</dbReference>
<feature type="binding site" evidence="16">
    <location>
        <position position="102"/>
    </location>
    <ligand>
        <name>FAD</name>
        <dbReference type="ChEBI" id="CHEBI:57692"/>
    </ligand>
</feature>
<feature type="binding site" evidence="17">
    <location>
        <position position="266"/>
    </location>
    <ligand>
        <name>NADP(+)</name>
        <dbReference type="ChEBI" id="CHEBI:58349"/>
    </ligand>
</feature>
<feature type="binding site" evidence="17">
    <location>
        <position position="438"/>
    </location>
    <ligand>
        <name>NADP(+)</name>
        <dbReference type="ChEBI" id="CHEBI:58349"/>
    </ligand>
</feature>
<evidence type="ECO:0000256" key="14">
    <source>
        <dbReference type="ARBA" id="ARBA00048933"/>
    </source>
</evidence>
<dbReference type="STRING" id="3750.A0A498KC71"/>
<evidence type="ECO:0000256" key="18">
    <source>
        <dbReference type="SAM" id="MobiDB-lite"/>
    </source>
</evidence>
<reference evidence="20 21" key="1">
    <citation type="submission" date="2018-10" db="EMBL/GenBank/DDBJ databases">
        <title>A high-quality apple genome assembly.</title>
        <authorList>
            <person name="Hu J."/>
        </authorList>
    </citation>
    <scope>NUCLEOTIDE SEQUENCE [LARGE SCALE GENOMIC DNA]</scope>
    <source>
        <strain evidence="21">cv. HFTH1</strain>
        <tissue evidence="20">Young leaf</tissue>
    </source>
</reference>
<comment type="cofactor">
    <cofactor evidence="1 15 16">
        <name>FAD</name>
        <dbReference type="ChEBI" id="CHEBI:57692"/>
    </cofactor>
</comment>
<evidence type="ECO:0000256" key="17">
    <source>
        <dbReference type="PIRSR" id="PIRSR000362-2"/>
    </source>
</evidence>
<dbReference type="InterPro" id="IPR021163">
    <property type="entry name" value="Ferredox_Rdtase_adrenod"/>
</dbReference>
<keyword evidence="13 15" id="KW-0496">Mitochondrion</keyword>
<evidence type="ECO:0000256" key="4">
    <source>
        <dbReference type="ARBA" id="ARBA00013219"/>
    </source>
</evidence>
<dbReference type="InterPro" id="IPR023753">
    <property type="entry name" value="FAD/NAD-binding_dom"/>
</dbReference>
<name>A0A498KC71_MALDO</name>
<dbReference type="PRINTS" id="PR00419">
    <property type="entry name" value="ADXRDTASE"/>
</dbReference>
<dbReference type="Proteomes" id="UP000290289">
    <property type="component" value="Chromosome 2"/>
</dbReference>
<comment type="subcellular location">
    <subcellularLocation>
        <location evidence="2 15">Mitochondrion</location>
    </subcellularLocation>
</comment>
<dbReference type="EC" id="1.18.1.6" evidence="4 15"/>
<dbReference type="PANTHER" id="PTHR48467">
    <property type="entry name" value="GLUTAMATE SYNTHASE 1 [NADH], CHLOROPLASTIC-LIKE"/>
    <property type="match status" value="1"/>
</dbReference>
<feature type="binding site" evidence="16">
    <location>
        <position position="431"/>
    </location>
    <ligand>
        <name>FAD</name>
        <dbReference type="ChEBI" id="CHEBI:57692"/>
    </ligand>
</feature>
<feature type="binding site" evidence="16">
    <location>
        <begin position="438"/>
        <end position="440"/>
    </location>
    <ligand>
        <name>FAD</name>
        <dbReference type="ChEBI" id="CHEBI:57692"/>
    </ligand>
</feature>
<dbReference type="Pfam" id="PF07992">
    <property type="entry name" value="Pyr_redox_2"/>
    <property type="match status" value="1"/>
</dbReference>
<keyword evidence="10" id="KW-0809">Transit peptide</keyword>
<evidence type="ECO:0000256" key="13">
    <source>
        <dbReference type="ARBA" id="ARBA00023128"/>
    </source>
</evidence>
<feature type="domain" description="FAD/NAD(P)-binding" evidence="19">
    <location>
        <begin position="64"/>
        <end position="238"/>
    </location>
</feature>
<keyword evidence="7 15" id="KW-0285">Flavoprotein</keyword>
<dbReference type="EMBL" id="RDQH01000328">
    <property type="protein sequence ID" value="RXI05940.1"/>
    <property type="molecule type" value="Genomic_DNA"/>
</dbReference>
<dbReference type="InterPro" id="IPR055275">
    <property type="entry name" value="Ferredox_Rdtase"/>
</dbReference>
<keyword evidence="11" id="KW-0249">Electron transport</keyword>
<comment type="caution">
    <text evidence="20">The sequence shown here is derived from an EMBL/GenBank/DDBJ whole genome shotgun (WGS) entry which is preliminary data.</text>
</comment>
<protein>
    <recommendedName>
        <fullName evidence="5 15">NADPH:adrenodoxin oxidoreductase, mitochondrial</fullName>
        <ecNumber evidence="4 15">1.18.1.6</ecNumber>
    </recommendedName>
</protein>
<dbReference type="Gene3D" id="3.40.50.720">
    <property type="entry name" value="NAD(P)-binding Rossmann-like Domain"/>
    <property type="match status" value="2"/>
</dbReference>
<dbReference type="InterPro" id="IPR036188">
    <property type="entry name" value="FAD/NAD-bd_sf"/>
</dbReference>
<dbReference type="SUPFAM" id="SSF51971">
    <property type="entry name" value="Nucleotide-binding domain"/>
    <property type="match status" value="1"/>
</dbReference>
<feature type="binding site" evidence="17">
    <location>
        <begin position="254"/>
        <end position="255"/>
    </location>
    <ligand>
        <name>NADP(+)</name>
        <dbReference type="ChEBI" id="CHEBI:58349"/>
    </ligand>
</feature>
<keyword evidence="12 15" id="KW-0560">Oxidoreductase</keyword>
<evidence type="ECO:0000256" key="8">
    <source>
        <dbReference type="ARBA" id="ARBA00022827"/>
    </source>
</evidence>
<evidence type="ECO:0000259" key="19">
    <source>
        <dbReference type="Pfam" id="PF07992"/>
    </source>
</evidence>
<accession>A0A498KC71</accession>
<dbReference type="AlphaFoldDB" id="A0A498KC71"/>
<evidence type="ECO:0000256" key="5">
    <source>
        <dbReference type="ARBA" id="ARBA00016287"/>
    </source>
</evidence>
<evidence type="ECO:0000256" key="7">
    <source>
        <dbReference type="ARBA" id="ARBA00022630"/>
    </source>
</evidence>
<evidence type="ECO:0000256" key="2">
    <source>
        <dbReference type="ARBA" id="ARBA00004173"/>
    </source>
</evidence>
<keyword evidence="21" id="KW-1185">Reference proteome</keyword>
<keyword evidence="8 15" id="KW-0274">FAD</keyword>
<keyword evidence="6" id="KW-0813">Transport</keyword>
<dbReference type="PANTHER" id="PTHR48467:SF1">
    <property type="entry name" value="GLUTAMATE SYNTHASE 1 [NADH], CHLOROPLASTIC-LIKE"/>
    <property type="match status" value="1"/>
</dbReference>
<dbReference type="PIRSF" id="PIRSF000362">
    <property type="entry name" value="FNR"/>
    <property type="match status" value="1"/>
</dbReference>
<evidence type="ECO:0000256" key="15">
    <source>
        <dbReference type="PIRNR" id="PIRNR000362"/>
    </source>
</evidence>
<evidence type="ECO:0000256" key="11">
    <source>
        <dbReference type="ARBA" id="ARBA00022982"/>
    </source>
</evidence>
<evidence type="ECO:0000256" key="6">
    <source>
        <dbReference type="ARBA" id="ARBA00022448"/>
    </source>
</evidence>
<evidence type="ECO:0000256" key="1">
    <source>
        <dbReference type="ARBA" id="ARBA00001974"/>
    </source>
</evidence>
<proteinExistence type="inferred from homology"/>
<evidence type="ECO:0000256" key="10">
    <source>
        <dbReference type="ARBA" id="ARBA00022946"/>
    </source>
</evidence>
<keyword evidence="9 15" id="KW-0521">NADP</keyword>
<feature type="region of interest" description="Disordered" evidence="18">
    <location>
        <begin position="1"/>
        <end position="37"/>
    </location>
</feature>
<evidence type="ECO:0000256" key="12">
    <source>
        <dbReference type="ARBA" id="ARBA00023002"/>
    </source>
</evidence>